<dbReference type="EMBL" id="QHHQ01000001">
    <property type="protein sequence ID" value="RAI03413.1"/>
    <property type="molecule type" value="Genomic_DNA"/>
</dbReference>
<dbReference type="Pfam" id="PF04290">
    <property type="entry name" value="DctQ"/>
    <property type="match status" value="1"/>
</dbReference>
<name>A0A8B2NVM9_9HYPH</name>
<dbReference type="PANTHER" id="PTHR35011">
    <property type="entry name" value="2,3-DIKETO-L-GULONATE TRAP TRANSPORTER SMALL PERMEASE PROTEIN YIAM"/>
    <property type="match status" value="1"/>
</dbReference>
<gene>
    <name evidence="12" type="ORF">DLJ53_02555</name>
</gene>
<evidence type="ECO:0000256" key="6">
    <source>
        <dbReference type="ARBA" id="ARBA00022989"/>
    </source>
</evidence>
<feature type="transmembrane region" description="Helical" evidence="9">
    <location>
        <begin position="16"/>
        <end position="42"/>
    </location>
</feature>
<organism evidence="12 13">
    <name type="scientific">Acuticoccus sediminis</name>
    <dbReference type="NCBI Taxonomy" id="2184697"/>
    <lineage>
        <taxon>Bacteria</taxon>
        <taxon>Pseudomonadati</taxon>
        <taxon>Pseudomonadota</taxon>
        <taxon>Alphaproteobacteria</taxon>
        <taxon>Hyphomicrobiales</taxon>
        <taxon>Amorphaceae</taxon>
        <taxon>Acuticoccus</taxon>
    </lineage>
</organism>
<dbReference type="AlphaFoldDB" id="A0A8B2NVM9"/>
<dbReference type="RefSeq" id="WP_111342078.1">
    <property type="nucleotide sequence ID" value="NZ_JAIWKD010000001.1"/>
</dbReference>
<keyword evidence="7 9" id="KW-0472">Membrane</keyword>
<evidence type="ECO:0000256" key="9">
    <source>
        <dbReference type="RuleBase" id="RU369079"/>
    </source>
</evidence>
<keyword evidence="5 9" id="KW-0812">Transmembrane</keyword>
<sequence>MTQSGRTGPLRHTLDGVYLVSGVLAGLFLMGIALSIIAQIIGRFVGVTIDGTELAGFCMAASTFLGLAYTLKSGTHVRVNLATRGLPAGIKQVVEVLCCLIGLAASAYFTYFSIRLAMQSYQFGDVSPGLIAAPFWIPQTGMAIGGGLLVIAFVDELILVLKGEMPGYQTEEGVLAGKPIDSTNPDAGMPADVERSI</sequence>
<dbReference type="OrthoDB" id="9797534at2"/>
<dbReference type="GO" id="GO:0005886">
    <property type="term" value="C:plasma membrane"/>
    <property type="evidence" value="ECO:0007669"/>
    <property type="project" value="UniProtKB-SubCell"/>
</dbReference>
<comment type="subcellular location">
    <subcellularLocation>
        <location evidence="1 9">Cell inner membrane</location>
        <topology evidence="1 9">Multi-pass membrane protein</topology>
    </subcellularLocation>
</comment>
<feature type="domain" description="Tripartite ATP-independent periplasmic transporters DctQ component" evidence="11">
    <location>
        <begin position="32"/>
        <end position="162"/>
    </location>
</feature>
<dbReference type="GO" id="GO:0015740">
    <property type="term" value="P:C4-dicarboxylate transport"/>
    <property type="evidence" value="ECO:0007669"/>
    <property type="project" value="TreeGrafter"/>
</dbReference>
<dbReference type="Proteomes" id="UP000249590">
    <property type="component" value="Unassembled WGS sequence"/>
</dbReference>
<evidence type="ECO:0000313" key="13">
    <source>
        <dbReference type="Proteomes" id="UP000249590"/>
    </source>
</evidence>
<evidence type="ECO:0000256" key="3">
    <source>
        <dbReference type="ARBA" id="ARBA00022475"/>
    </source>
</evidence>
<comment type="subunit">
    <text evidence="9">The complex comprises the extracytoplasmic solute receptor protein and the two transmembrane proteins.</text>
</comment>
<dbReference type="PANTHER" id="PTHR35011:SF10">
    <property type="entry name" value="TRAP TRANSPORTER SMALL PERMEASE PROTEIN"/>
    <property type="match status" value="1"/>
</dbReference>
<keyword evidence="3" id="KW-1003">Cell membrane</keyword>
<protein>
    <recommendedName>
        <fullName evidence="9">TRAP transporter small permease protein</fullName>
    </recommendedName>
</protein>
<evidence type="ECO:0000256" key="7">
    <source>
        <dbReference type="ARBA" id="ARBA00023136"/>
    </source>
</evidence>
<feature type="transmembrane region" description="Helical" evidence="9">
    <location>
        <begin position="92"/>
        <end position="111"/>
    </location>
</feature>
<keyword evidence="6 9" id="KW-1133">Transmembrane helix</keyword>
<evidence type="ECO:0000256" key="10">
    <source>
        <dbReference type="SAM" id="MobiDB-lite"/>
    </source>
</evidence>
<comment type="caution">
    <text evidence="12">The sequence shown here is derived from an EMBL/GenBank/DDBJ whole genome shotgun (WGS) entry which is preliminary data.</text>
</comment>
<evidence type="ECO:0000256" key="1">
    <source>
        <dbReference type="ARBA" id="ARBA00004429"/>
    </source>
</evidence>
<evidence type="ECO:0000259" key="11">
    <source>
        <dbReference type="Pfam" id="PF04290"/>
    </source>
</evidence>
<evidence type="ECO:0000256" key="5">
    <source>
        <dbReference type="ARBA" id="ARBA00022692"/>
    </source>
</evidence>
<evidence type="ECO:0000256" key="8">
    <source>
        <dbReference type="ARBA" id="ARBA00038436"/>
    </source>
</evidence>
<reference evidence="12 13" key="1">
    <citation type="submission" date="2018-05" db="EMBL/GenBank/DDBJ databases">
        <title>Acuticoccus sediminis sp. nov., isolated from deep-sea sediment of Indian Ocean.</title>
        <authorList>
            <person name="Liu X."/>
            <person name="Lai Q."/>
            <person name="Du Y."/>
            <person name="Sun F."/>
            <person name="Zhang X."/>
            <person name="Wang S."/>
            <person name="Shao Z."/>
        </authorList>
    </citation>
    <scope>NUCLEOTIDE SEQUENCE [LARGE SCALE GENOMIC DNA]</scope>
    <source>
        <strain evidence="12 13">PTG4-2</strain>
    </source>
</reference>
<feature type="transmembrane region" description="Helical" evidence="9">
    <location>
        <begin position="131"/>
        <end position="154"/>
    </location>
</feature>
<accession>A0A8B2NVM9</accession>
<comment type="similarity">
    <text evidence="8 9">Belongs to the TRAP transporter small permease family.</text>
</comment>
<dbReference type="InterPro" id="IPR007387">
    <property type="entry name" value="TRAP_DctQ"/>
</dbReference>
<feature type="transmembrane region" description="Helical" evidence="9">
    <location>
        <begin position="54"/>
        <end position="71"/>
    </location>
</feature>
<keyword evidence="2 9" id="KW-0813">Transport</keyword>
<evidence type="ECO:0000313" key="12">
    <source>
        <dbReference type="EMBL" id="RAI03413.1"/>
    </source>
</evidence>
<keyword evidence="4 9" id="KW-0997">Cell inner membrane</keyword>
<dbReference type="InterPro" id="IPR055348">
    <property type="entry name" value="DctQ"/>
</dbReference>
<keyword evidence="13" id="KW-1185">Reference proteome</keyword>
<comment type="function">
    <text evidence="9">Part of the tripartite ATP-independent periplasmic (TRAP) transport system.</text>
</comment>
<evidence type="ECO:0000256" key="2">
    <source>
        <dbReference type="ARBA" id="ARBA00022448"/>
    </source>
</evidence>
<proteinExistence type="inferred from homology"/>
<evidence type="ECO:0000256" key="4">
    <source>
        <dbReference type="ARBA" id="ARBA00022519"/>
    </source>
</evidence>
<dbReference type="GO" id="GO:0022857">
    <property type="term" value="F:transmembrane transporter activity"/>
    <property type="evidence" value="ECO:0007669"/>
    <property type="project" value="UniProtKB-UniRule"/>
</dbReference>
<feature type="region of interest" description="Disordered" evidence="10">
    <location>
        <begin position="178"/>
        <end position="197"/>
    </location>
</feature>